<evidence type="ECO:0000256" key="5">
    <source>
        <dbReference type="ARBA" id="ARBA00012807"/>
    </source>
</evidence>
<sequence>MLNFNVLTIFPEMFSSFTQTSICKRAIDAGMIGVSLYNFRDYTLDKHRRVDDAPFGGGAGMLIAPQSVFDCFAAVHEKQAGKRVRNIYMSPAGKCLTGEMSVSLAEYDELNILCGHYEGVDQRILDELIDEEISIGDYVLTGGELPAMVLMDSVMRHVEGVLGNDESTSEESFSMAGLLEYPQYTRPADFRGRKVPEILLSGHHANIKAWQRRQAILKTAAQRPELLETAELTPEERAEFLK</sequence>
<dbReference type="NCBIfam" id="TIGR00088">
    <property type="entry name" value="trmD"/>
    <property type="match status" value="1"/>
</dbReference>
<keyword evidence="10 15" id="KW-0949">S-adenosyl-L-methionine</keyword>
<protein>
    <recommendedName>
        <fullName evidence="6 15">tRNA (guanine-N(1)-)-methyltransferase</fullName>
        <ecNumber evidence="5 15">2.1.1.228</ecNumber>
    </recommendedName>
    <alternativeName>
        <fullName evidence="12 15">M1G-methyltransferase</fullName>
    </alternativeName>
    <alternativeName>
        <fullName evidence="13 15">tRNA [GM37] methyltransferase</fullName>
    </alternativeName>
</protein>
<gene>
    <name evidence="15 19" type="primary">trmD</name>
    <name evidence="19" type="ORF">H8693_01930</name>
</gene>
<dbReference type="GO" id="GO:0002939">
    <property type="term" value="P:tRNA N1-guanine methylation"/>
    <property type="evidence" value="ECO:0007669"/>
    <property type="project" value="TreeGrafter"/>
</dbReference>
<evidence type="ECO:0000256" key="7">
    <source>
        <dbReference type="ARBA" id="ARBA00022490"/>
    </source>
</evidence>
<evidence type="ECO:0000256" key="17">
    <source>
        <dbReference type="RuleBase" id="RU003464"/>
    </source>
</evidence>
<name>A0A926DI50_9FIRM</name>
<dbReference type="FunFam" id="3.40.1280.10:FF:000001">
    <property type="entry name" value="tRNA (guanine-N(1)-)-methyltransferase"/>
    <property type="match status" value="1"/>
</dbReference>
<dbReference type="EC" id="2.1.1.228" evidence="5 15"/>
<keyword evidence="20" id="KW-1185">Reference proteome</keyword>
<evidence type="ECO:0000256" key="11">
    <source>
        <dbReference type="ARBA" id="ARBA00022694"/>
    </source>
</evidence>
<comment type="function">
    <text evidence="1 15 17">Specifically methylates guanosine-37 in various tRNAs.</text>
</comment>
<evidence type="ECO:0000256" key="1">
    <source>
        <dbReference type="ARBA" id="ARBA00002634"/>
    </source>
</evidence>
<evidence type="ECO:0000256" key="14">
    <source>
        <dbReference type="ARBA" id="ARBA00047783"/>
    </source>
</evidence>
<dbReference type="InterPro" id="IPR029026">
    <property type="entry name" value="tRNA_m1G_MTases_N"/>
</dbReference>
<dbReference type="Gene3D" id="3.40.1280.10">
    <property type="match status" value="1"/>
</dbReference>
<comment type="subcellular location">
    <subcellularLocation>
        <location evidence="2 15 17">Cytoplasm</location>
    </subcellularLocation>
</comment>
<dbReference type="InterPro" id="IPR002649">
    <property type="entry name" value="tRNA_m1G_MeTrfase_TrmD"/>
</dbReference>
<dbReference type="HAMAP" id="MF_00605">
    <property type="entry name" value="TrmD"/>
    <property type="match status" value="1"/>
</dbReference>
<comment type="catalytic activity">
    <reaction evidence="14 15 17">
        <text>guanosine(37) in tRNA + S-adenosyl-L-methionine = N(1)-methylguanosine(37) in tRNA + S-adenosyl-L-homocysteine + H(+)</text>
        <dbReference type="Rhea" id="RHEA:36899"/>
        <dbReference type="Rhea" id="RHEA-COMP:10145"/>
        <dbReference type="Rhea" id="RHEA-COMP:10147"/>
        <dbReference type="ChEBI" id="CHEBI:15378"/>
        <dbReference type="ChEBI" id="CHEBI:57856"/>
        <dbReference type="ChEBI" id="CHEBI:59789"/>
        <dbReference type="ChEBI" id="CHEBI:73542"/>
        <dbReference type="ChEBI" id="CHEBI:74269"/>
        <dbReference type="EC" id="2.1.1.228"/>
    </reaction>
</comment>
<comment type="caution">
    <text evidence="19">The sequence shown here is derived from an EMBL/GenBank/DDBJ whole genome shotgun (WGS) entry which is preliminary data.</text>
</comment>
<keyword evidence="11 15" id="KW-0819">tRNA processing</keyword>
<accession>A0A926DI50</accession>
<evidence type="ECO:0000313" key="19">
    <source>
        <dbReference type="EMBL" id="MBC8537689.1"/>
    </source>
</evidence>
<dbReference type="PANTHER" id="PTHR46417:SF1">
    <property type="entry name" value="TRNA (GUANINE-N(1)-)-METHYLTRANSFERASE"/>
    <property type="match status" value="1"/>
</dbReference>
<dbReference type="NCBIfam" id="NF000648">
    <property type="entry name" value="PRK00026.1"/>
    <property type="match status" value="1"/>
</dbReference>
<organism evidence="19 20">
    <name type="scientific">Guopingia tenuis</name>
    <dbReference type="NCBI Taxonomy" id="2763656"/>
    <lineage>
        <taxon>Bacteria</taxon>
        <taxon>Bacillati</taxon>
        <taxon>Bacillota</taxon>
        <taxon>Clostridia</taxon>
        <taxon>Christensenellales</taxon>
        <taxon>Christensenellaceae</taxon>
        <taxon>Guopingia</taxon>
    </lineage>
</organism>
<evidence type="ECO:0000256" key="4">
    <source>
        <dbReference type="ARBA" id="ARBA00011738"/>
    </source>
</evidence>
<evidence type="ECO:0000256" key="8">
    <source>
        <dbReference type="ARBA" id="ARBA00022603"/>
    </source>
</evidence>
<evidence type="ECO:0000256" key="10">
    <source>
        <dbReference type="ARBA" id="ARBA00022691"/>
    </source>
</evidence>
<evidence type="ECO:0000256" key="12">
    <source>
        <dbReference type="ARBA" id="ARBA00029736"/>
    </source>
</evidence>
<dbReference type="SUPFAM" id="SSF75217">
    <property type="entry name" value="alpha/beta knot"/>
    <property type="match status" value="1"/>
</dbReference>
<keyword evidence="8 15" id="KW-0489">Methyltransferase</keyword>
<evidence type="ECO:0000256" key="16">
    <source>
        <dbReference type="PIRSR" id="PIRSR000386-1"/>
    </source>
</evidence>
<dbReference type="GO" id="GO:0052906">
    <property type="term" value="F:tRNA (guanine(37)-N1)-methyltransferase activity"/>
    <property type="evidence" value="ECO:0007669"/>
    <property type="project" value="UniProtKB-UniRule"/>
</dbReference>
<feature type="domain" description="tRNA methyltransferase TRMD/TRM10-type" evidence="18">
    <location>
        <begin position="3"/>
        <end position="228"/>
    </location>
</feature>
<evidence type="ECO:0000256" key="3">
    <source>
        <dbReference type="ARBA" id="ARBA00007630"/>
    </source>
</evidence>
<dbReference type="AlphaFoldDB" id="A0A926DI50"/>
<dbReference type="InterPro" id="IPR029028">
    <property type="entry name" value="Alpha/beta_knot_MTases"/>
</dbReference>
<feature type="binding site" evidence="15 16">
    <location>
        <position position="115"/>
    </location>
    <ligand>
        <name>S-adenosyl-L-methionine</name>
        <dbReference type="ChEBI" id="CHEBI:59789"/>
    </ligand>
</feature>
<dbReference type="InterPro" id="IPR016009">
    <property type="entry name" value="tRNA_MeTrfase_TRMD/TRM10"/>
</dbReference>
<comment type="similarity">
    <text evidence="3 15 17">Belongs to the RNA methyltransferase TrmD family.</text>
</comment>
<feature type="binding site" evidence="15 16">
    <location>
        <begin position="135"/>
        <end position="140"/>
    </location>
    <ligand>
        <name>S-adenosyl-L-methionine</name>
        <dbReference type="ChEBI" id="CHEBI:59789"/>
    </ligand>
</feature>
<dbReference type="GO" id="GO:0005829">
    <property type="term" value="C:cytosol"/>
    <property type="evidence" value="ECO:0007669"/>
    <property type="project" value="TreeGrafter"/>
</dbReference>
<dbReference type="InterPro" id="IPR023148">
    <property type="entry name" value="tRNA_m1G_MeTrfase_C_sf"/>
</dbReference>
<dbReference type="Gene3D" id="1.10.1270.20">
    <property type="entry name" value="tRNA(m1g37)methyltransferase, domain 2"/>
    <property type="match status" value="1"/>
</dbReference>
<evidence type="ECO:0000259" key="18">
    <source>
        <dbReference type="Pfam" id="PF01746"/>
    </source>
</evidence>
<evidence type="ECO:0000256" key="13">
    <source>
        <dbReference type="ARBA" id="ARBA00033392"/>
    </source>
</evidence>
<keyword evidence="9 15" id="KW-0808">Transferase</keyword>
<keyword evidence="7 15" id="KW-0963">Cytoplasm</keyword>
<dbReference type="Proteomes" id="UP000617951">
    <property type="component" value="Unassembled WGS sequence"/>
</dbReference>
<evidence type="ECO:0000256" key="9">
    <source>
        <dbReference type="ARBA" id="ARBA00022679"/>
    </source>
</evidence>
<proteinExistence type="inferred from homology"/>
<dbReference type="PANTHER" id="PTHR46417">
    <property type="entry name" value="TRNA (GUANINE-N(1)-)-METHYLTRANSFERASE"/>
    <property type="match status" value="1"/>
</dbReference>
<dbReference type="EMBL" id="JACRSS010000001">
    <property type="protein sequence ID" value="MBC8537689.1"/>
    <property type="molecule type" value="Genomic_DNA"/>
</dbReference>
<evidence type="ECO:0000256" key="2">
    <source>
        <dbReference type="ARBA" id="ARBA00004496"/>
    </source>
</evidence>
<dbReference type="PIRSF" id="PIRSF000386">
    <property type="entry name" value="tRNA_mtase"/>
    <property type="match status" value="1"/>
</dbReference>
<evidence type="ECO:0000313" key="20">
    <source>
        <dbReference type="Proteomes" id="UP000617951"/>
    </source>
</evidence>
<comment type="subunit">
    <text evidence="4 15 17">Homodimer.</text>
</comment>
<reference evidence="19" key="1">
    <citation type="submission" date="2020-08" db="EMBL/GenBank/DDBJ databases">
        <title>Genome public.</title>
        <authorList>
            <person name="Liu C."/>
            <person name="Sun Q."/>
        </authorList>
    </citation>
    <scope>NUCLEOTIDE SEQUENCE</scope>
    <source>
        <strain evidence="19">NSJ-63</strain>
    </source>
</reference>
<evidence type="ECO:0000256" key="6">
    <source>
        <dbReference type="ARBA" id="ARBA00014679"/>
    </source>
</evidence>
<dbReference type="Pfam" id="PF01746">
    <property type="entry name" value="tRNA_m1G_MT"/>
    <property type="match status" value="1"/>
</dbReference>
<dbReference type="RefSeq" id="WP_178620396.1">
    <property type="nucleotide sequence ID" value="NZ_JACRSS010000001.1"/>
</dbReference>
<dbReference type="CDD" id="cd18080">
    <property type="entry name" value="TrmD-like"/>
    <property type="match status" value="1"/>
</dbReference>
<evidence type="ECO:0000256" key="15">
    <source>
        <dbReference type="HAMAP-Rule" id="MF_00605"/>
    </source>
</evidence>